<keyword evidence="7 12" id="KW-0675">Receptor</keyword>
<dbReference type="GO" id="GO:0005886">
    <property type="term" value="C:plasma membrane"/>
    <property type="evidence" value="ECO:0007669"/>
    <property type="project" value="UniProtKB-SubCell"/>
</dbReference>
<feature type="chain" id="PRO_5035210549" evidence="10">
    <location>
        <begin position="27"/>
        <end position="515"/>
    </location>
</feature>
<feature type="transmembrane region" description="Helical" evidence="9">
    <location>
        <begin position="212"/>
        <end position="233"/>
    </location>
</feature>
<keyword evidence="6 9" id="KW-0472">Membrane</keyword>
<accession>A0A8J5JM57</accession>
<dbReference type="AlphaFoldDB" id="A0A8J5JM57"/>
<comment type="caution">
    <text evidence="12">The sequence shown here is derived from an EMBL/GenBank/DDBJ whole genome shotgun (WGS) entry which is preliminary data.</text>
</comment>
<dbReference type="GO" id="GO:0015276">
    <property type="term" value="F:ligand-gated monoatomic ion channel activity"/>
    <property type="evidence" value="ECO:0007669"/>
    <property type="project" value="InterPro"/>
</dbReference>
<keyword evidence="10" id="KW-0732">Signal</keyword>
<comment type="similarity">
    <text evidence="2">Belongs to the glutamate-gated ion channel (TC 1.A.10.1) family.</text>
</comment>
<dbReference type="PANTHER" id="PTHR42643">
    <property type="entry name" value="IONOTROPIC RECEPTOR 20A-RELATED"/>
    <property type="match status" value="1"/>
</dbReference>
<keyword evidence="3" id="KW-1003">Cell membrane</keyword>
<dbReference type="Pfam" id="PF00060">
    <property type="entry name" value="Lig_chan"/>
    <property type="match status" value="1"/>
</dbReference>
<evidence type="ECO:0000256" key="2">
    <source>
        <dbReference type="ARBA" id="ARBA00008685"/>
    </source>
</evidence>
<evidence type="ECO:0000256" key="8">
    <source>
        <dbReference type="ARBA" id="ARBA00023180"/>
    </source>
</evidence>
<dbReference type="Gene3D" id="1.10.287.70">
    <property type="match status" value="1"/>
</dbReference>
<feature type="transmembrane region" description="Helical" evidence="9">
    <location>
        <begin position="276"/>
        <end position="294"/>
    </location>
</feature>
<protein>
    <submittedName>
        <fullName evidence="12">Ionotropic receptor 93a-like 21</fullName>
    </submittedName>
</protein>
<dbReference type="GO" id="GO:0050906">
    <property type="term" value="P:detection of stimulus involved in sensory perception"/>
    <property type="evidence" value="ECO:0007669"/>
    <property type="project" value="UniProtKB-ARBA"/>
</dbReference>
<keyword evidence="13" id="KW-1185">Reference proteome</keyword>
<evidence type="ECO:0000256" key="5">
    <source>
        <dbReference type="ARBA" id="ARBA00022989"/>
    </source>
</evidence>
<sequence>MARKMRDLCWCLTVVVVSDNVTFLSAFAKAADDDRLLVWSTKVLVVTNLLQEDLDDLLASHWAYSMMNVLVVNVEEVPDRMRCGVWVHMPYSLSGIGHSVRVASWTPELGLVYIGSVPLFPEKAAKGWLLMEAAAQTLNFTIRHMPTRDWIEVMDLIKNRSAYISPVAYVIMPHQLATVDYTVFIEPDTLTFSMATPSLVARWQNLYYPMTPLVWCLVFMVLLLLPFSLFMVCRLGENIGNKHKQVGLMVIAEEVLATFLGQSLSGRLPTHASVRLMLGTWLMFVLVVSTAYRGNLTASLIIPKYPARVETLSQLIEAGVMVTVPKDDGDDLISFFKQSGSRDFQVLAERAYKVADTLAGLIQATQKKEAYVYVRKLMEALIAEHLTDETGGAQLYVAQENISPGFAAWPIIRDAPFKPALDRCIVALTEAGLTEKWMSNVINDAKRNSRLKHRVAIQKEALLGIKSSAVTRHIIQALTLTHLQGPFFLLLLGLLLSFVSFTLEILLKVVVVKSS</sequence>
<dbReference type="SUPFAM" id="SSF53850">
    <property type="entry name" value="Periplasmic binding protein-like II"/>
    <property type="match status" value="1"/>
</dbReference>
<evidence type="ECO:0000256" key="3">
    <source>
        <dbReference type="ARBA" id="ARBA00022475"/>
    </source>
</evidence>
<reference evidence="12" key="1">
    <citation type="journal article" date="2021" name="Sci. Adv.">
        <title>The American lobster genome reveals insights on longevity, neural, and immune adaptations.</title>
        <authorList>
            <person name="Polinski J.M."/>
            <person name="Zimin A.V."/>
            <person name="Clark K.F."/>
            <person name="Kohn A.B."/>
            <person name="Sadowski N."/>
            <person name="Timp W."/>
            <person name="Ptitsyn A."/>
            <person name="Khanna P."/>
            <person name="Romanova D.Y."/>
            <person name="Williams P."/>
            <person name="Greenwood S.J."/>
            <person name="Moroz L.L."/>
            <person name="Walt D.R."/>
            <person name="Bodnar A.G."/>
        </authorList>
    </citation>
    <scope>NUCLEOTIDE SEQUENCE</scope>
    <source>
        <strain evidence="12">GMGI-L3</strain>
    </source>
</reference>
<evidence type="ECO:0000256" key="7">
    <source>
        <dbReference type="ARBA" id="ARBA00023170"/>
    </source>
</evidence>
<keyword evidence="4 9" id="KW-0812">Transmembrane</keyword>
<dbReference type="PANTHER" id="PTHR42643:SF24">
    <property type="entry name" value="IONOTROPIC RECEPTOR 60A"/>
    <property type="match status" value="1"/>
</dbReference>
<evidence type="ECO:0000259" key="11">
    <source>
        <dbReference type="Pfam" id="PF00060"/>
    </source>
</evidence>
<evidence type="ECO:0000256" key="9">
    <source>
        <dbReference type="SAM" id="Phobius"/>
    </source>
</evidence>
<evidence type="ECO:0000256" key="6">
    <source>
        <dbReference type="ARBA" id="ARBA00023136"/>
    </source>
</evidence>
<comment type="subcellular location">
    <subcellularLocation>
        <location evidence="1">Cell membrane</location>
        <topology evidence="1">Multi-pass membrane protein</topology>
    </subcellularLocation>
</comment>
<evidence type="ECO:0000256" key="1">
    <source>
        <dbReference type="ARBA" id="ARBA00004651"/>
    </source>
</evidence>
<feature type="signal peptide" evidence="10">
    <location>
        <begin position="1"/>
        <end position="26"/>
    </location>
</feature>
<feature type="transmembrane region" description="Helical" evidence="9">
    <location>
        <begin position="245"/>
        <end position="264"/>
    </location>
</feature>
<organism evidence="12 13">
    <name type="scientific">Homarus americanus</name>
    <name type="common">American lobster</name>
    <dbReference type="NCBI Taxonomy" id="6706"/>
    <lineage>
        <taxon>Eukaryota</taxon>
        <taxon>Metazoa</taxon>
        <taxon>Ecdysozoa</taxon>
        <taxon>Arthropoda</taxon>
        <taxon>Crustacea</taxon>
        <taxon>Multicrustacea</taxon>
        <taxon>Malacostraca</taxon>
        <taxon>Eumalacostraca</taxon>
        <taxon>Eucarida</taxon>
        <taxon>Decapoda</taxon>
        <taxon>Pleocyemata</taxon>
        <taxon>Astacidea</taxon>
        <taxon>Nephropoidea</taxon>
        <taxon>Nephropidae</taxon>
        <taxon>Homarus</taxon>
    </lineage>
</organism>
<evidence type="ECO:0000256" key="10">
    <source>
        <dbReference type="SAM" id="SignalP"/>
    </source>
</evidence>
<proteinExistence type="inferred from homology"/>
<name>A0A8J5JM57_HOMAM</name>
<keyword evidence="8" id="KW-0325">Glycoprotein</keyword>
<dbReference type="InterPro" id="IPR052192">
    <property type="entry name" value="Insect_Ionotropic_Sensory_Rcpt"/>
</dbReference>
<evidence type="ECO:0000313" key="13">
    <source>
        <dbReference type="Proteomes" id="UP000747542"/>
    </source>
</evidence>
<evidence type="ECO:0000256" key="4">
    <source>
        <dbReference type="ARBA" id="ARBA00022692"/>
    </source>
</evidence>
<dbReference type="Proteomes" id="UP000747542">
    <property type="component" value="Unassembled WGS sequence"/>
</dbReference>
<evidence type="ECO:0000313" key="12">
    <source>
        <dbReference type="EMBL" id="KAG7160156.1"/>
    </source>
</evidence>
<feature type="transmembrane region" description="Helical" evidence="9">
    <location>
        <begin position="487"/>
        <end position="507"/>
    </location>
</feature>
<dbReference type="EMBL" id="JAHLQT010031643">
    <property type="protein sequence ID" value="KAG7160156.1"/>
    <property type="molecule type" value="Genomic_DNA"/>
</dbReference>
<dbReference type="InterPro" id="IPR001320">
    <property type="entry name" value="Iontro_rcpt_C"/>
</dbReference>
<feature type="domain" description="Ionotropic glutamate receptor C-terminal" evidence="11">
    <location>
        <begin position="214"/>
        <end position="494"/>
    </location>
</feature>
<keyword evidence="5 9" id="KW-1133">Transmembrane helix</keyword>
<gene>
    <name evidence="12" type="primary">Ir93a-L21</name>
    <name evidence="12" type="ORF">Hamer_G012697</name>
</gene>